<dbReference type="OrthoDB" id="290190at2"/>
<proteinExistence type="predicted"/>
<name>A0A517QYF2_9PLAN</name>
<dbReference type="AlphaFoldDB" id="A0A517QYF2"/>
<accession>A0A517QYF2</accession>
<dbReference type="EMBL" id="CP036268">
    <property type="protein sequence ID" value="QDT36624.1"/>
    <property type="molecule type" value="Genomic_DNA"/>
</dbReference>
<keyword evidence="3" id="KW-1185">Reference proteome</keyword>
<protein>
    <submittedName>
        <fullName evidence="2">Uncharacterized protein</fullName>
    </submittedName>
</protein>
<dbReference type="RefSeq" id="WP_145362813.1">
    <property type="nucleotide sequence ID" value="NZ_CP036268.1"/>
</dbReference>
<dbReference type="Proteomes" id="UP000317318">
    <property type="component" value="Chromosome"/>
</dbReference>
<evidence type="ECO:0000313" key="2">
    <source>
        <dbReference type="EMBL" id="QDT36624.1"/>
    </source>
</evidence>
<evidence type="ECO:0000313" key="3">
    <source>
        <dbReference type="Proteomes" id="UP000317318"/>
    </source>
</evidence>
<evidence type="ECO:0000256" key="1">
    <source>
        <dbReference type="SAM" id="SignalP"/>
    </source>
</evidence>
<reference evidence="2 3" key="1">
    <citation type="submission" date="2019-02" db="EMBL/GenBank/DDBJ databases">
        <title>Deep-cultivation of Planctomycetes and their phenomic and genomic characterization uncovers novel biology.</title>
        <authorList>
            <person name="Wiegand S."/>
            <person name="Jogler M."/>
            <person name="Boedeker C."/>
            <person name="Pinto D."/>
            <person name="Vollmers J."/>
            <person name="Rivas-Marin E."/>
            <person name="Kohn T."/>
            <person name="Peeters S.H."/>
            <person name="Heuer A."/>
            <person name="Rast P."/>
            <person name="Oberbeckmann S."/>
            <person name="Bunk B."/>
            <person name="Jeske O."/>
            <person name="Meyerdierks A."/>
            <person name="Storesund J.E."/>
            <person name="Kallscheuer N."/>
            <person name="Luecker S."/>
            <person name="Lage O.M."/>
            <person name="Pohl T."/>
            <person name="Merkel B.J."/>
            <person name="Hornburger P."/>
            <person name="Mueller R.-W."/>
            <person name="Bruemmer F."/>
            <person name="Labrenz M."/>
            <person name="Spormann A.M."/>
            <person name="Op den Camp H."/>
            <person name="Overmann J."/>
            <person name="Amann R."/>
            <person name="Jetten M.S.M."/>
            <person name="Mascher T."/>
            <person name="Medema M.H."/>
            <person name="Devos D.P."/>
            <person name="Kaster A.-K."/>
            <person name="Ovreas L."/>
            <person name="Rohde M."/>
            <person name="Galperin M.Y."/>
            <person name="Jogler C."/>
        </authorList>
    </citation>
    <scope>NUCLEOTIDE SEQUENCE [LARGE SCALE GENOMIC DNA]</scope>
    <source>
        <strain evidence="2 3">Pan189</strain>
    </source>
</reference>
<keyword evidence="1" id="KW-0732">Signal</keyword>
<organism evidence="2 3">
    <name type="scientific">Stratiformator vulcanicus</name>
    <dbReference type="NCBI Taxonomy" id="2527980"/>
    <lineage>
        <taxon>Bacteria</taxon>
        <taxon>Pseudomonadati</taxon>
        <taxon>Planctomycetota</taxon>
        <taxon>Planctomycetia</taxon>
        <taxon>Planctomycetales</taxon>
        <taxon>Planctomycetaceae</taxon>
        <taxon>Stratiformator</taxon>
    </lineage>
</organism>
<sequence precursor="true">MRFLTGAVVVLLMVLTTLAQASPFSVVGSFDVVGGQRDGEDLPKAEWEGLTVIFTKDTVVTVKDDNKLYAAKYRIVGASSKIPGALMIDMTSTIPKPGQKARGLIEIEQKSGIAKLIYALPGTGRPDDFEPGKGELMFELKPLAEPVSVE</sequence>
<feature type="signal peptide" evidence="1">
    <location>
        <begin position="1"/>
        <end position="21"/>
    </location>
</feature>
<feature type="chain" id="PRO_5021833001" evidence="1">
    <location>
        <begin position="22"/>
        <end position="150"/>
    </location>
</feature>
<dbReference type="KEGG" id="svp:Pan189_09840"/>
<gene>
    <name evidence="2" type="ORF">Pan189_09840</name>
</gene>